<proteinExistence type="predicted"/>
<dbReference type="Gene3D" id="1.10.357.10">
    <property type="entry name" value="Tetracycline Repressor, domain 2"/>
    <property type="match status" value="1"/>
</dbReference>
<keyword evidence="7" id="KW-1185">Reference proteome</keyword>
<dbReference type="Proteomes" id="UP000000366">
    <property type="component" value="Chromosome"/>
</dbReference>
<organism evidence="6 7">
    <name type="scientific">Methylibium petroleiphilum (strain ATCC BAA-1232 / LMG 22953 / PM1)</name>
    <dbReference type="NCBI Taxonomy" id="420662"/>
    <lineage>
        <taxon>Bacteria</taxon>
        <taxon>Pseudomonadati</taxon>
        <taxon>Pseudomonadota</taxon>
        <taxon>Betaproteobacteria</taxon>
        <taxon>Burkholderiales</taxon>
        <taxon>Sphaerotilaceae</taxon>
        <taxon>Methylibium</taxon>
    </lineage>
</organism>
<dbReference type="GO" id="GO:0000976">
    <property type="term" value="F:transcription cis-regulatory region binding"/>
    <property type="evidence" value="ECO:0007669"/>
    <property type="project" value="TreeGrafter"/>
</dbReference>
<keyword evidence="3" id="KW-0804">Transcription</keyword>
<dbReference type="PRINTS" id="PR00455">
    <property type="entry name" value="HTHTETR"/>
</dbReference>
<evidence type="ECO:0000313" key="7">
    <source>
        <dbReference type="Proteomes" id="UP000000366"/>
    </source>
</evidence>
<dbReference type="HOGENOM" id="CLU_069356_40_2_4"/>
<evidence type="ECO:0000256" key="4">
    <source>
        <dbReference type="PROSITE-ProRule" id="PRU00335"/>
    </source>
</evidence>
<dbReference type="SUPFAM" id="SSF46689">
    <property type="entry name" value="Homeodomain-like"/>
    <property type="match status" value="1"/>
</dbReference>
<gene>
    <name evidence="6" type="ordered locus">Mpe_A2515</name>
</gene>
<name>A2SIT1_METPP</name>
<feature type="DNA-binding region" description="H-T-H motif" evidence="4">
    <location>
        <begin position="58"/>
        <end position="77"/>
    </location>
</feature>
<dbReference type="STRING" id="420662.Mpe_A2515"/>
<dbReference type="KEGG" id="mpt:Mpe_A2515"/>
<dbReference type="eggNOG" id="COG1309">
    <property type="taxonomic scope" value="Bacteria"/>
</dbReference>
<evidence type="ECO:0000259" key="5">
    <source>
        <dbReference type="PROSITE" id="PS50977"/>
    </source>
</evidence>
<evidence type="ECO:0000256" key="3">
    <source>
        <dbReference type="ARBA" id="ARBA00023163"/>
    </source>
</evidence>
<keyword evidence="2 4" id="KW-0238">DNA-binding</keyword>
<dbReference type="PANTHER" id="PTHR30055:SF234">
    <property type="entry name" value="HTH-TYPE TRANSCRIPTIONAL REGULATOR BETI"/>
    <property type="match status" value="1"/>
</dbReference>
<dbReference type="GO" id="GO:0003700">
    <property type="term" value="F:DNA-binding transcription factor activity"/>
    <property type="evidence" value="ECO:0007669"/>
    <property type="project" value="TreeGrafter"/>
</dbReference>
<evidence type="ECO:0000313" key="6">
    <source>
        <dbReference type="EMBL" id="ABM95470.1"/>
    </source>
</evidence>
<dbReference type="InterPro" id="IPR009057">
    <property type="entry name" value="Homeodomain-like_sf"/>
</dbReference>
<accession>A2SIT1</accession>
<sequence length="238" mass="26177">MNSVQRIDQLYIRAMPKSTTLPSAERGMRQRAVADARRALVLDAARAAFFELGLERASVREIARRAGYTPGAIYSYFASKEEMYGALLGESLERLNQAVAAARPGAARRGEPAEAATLRSAANAFFGFYRENPRDLDLGFYLFQGLQPRGLTPQLNEQLNARLRAALAPAQRALAQLGLGERDALAEVTALFAHTVGLLLLSHTGRIRMFHQESQGLFDRYLDALVERALGRTQGAAR</sequence>
<dbReference type="EMBL" id="CP000555">
    <property type="protein sequence ID" value="ABM95470.1"/>
    <property type="molecule type" value="Genomic_DNA"/>
</dbReference>
<dbReference type="InterPro" id="IPR001647">
    <property type="entry name" value="HTH_TetR"/>
</dbReference>
<evidence type="ECO:0000256" key="2">
    <source>
        <dbReference type="ARBA" id="ARBA00023125"/>
    </source>
</evidence>
<protein>
    <submittedName>
        <fullName evidence="6">Putative TetR-family transcriptional regulator</fullName>
    </submittedName>
</protein>
<reference evidence="6 7" key="1">
    <citation type="journal article" date="2007" name="J. Bacteriol.">
        <title>Whole-genome analysis of the methyl tert-butyl ether-degrading beta-proteobacterium Methylibium petroleiphilum PM1.</title>
        <authorList>
            <person name="Kane S.R."/>
            <person name="Chakicherla A.Y."/>
            <person name="Chain P.S.G."/>
            <person name="Schmidt R."/>
            <person name="Shin M.W."/>
            <person name="Legler T.C."/>
            <person name="Scow K.M."/>
            <person name="Larimer F.W."/>
            <person name="Lucas S.M."/>
            <person name="Richardson P.M."/>
            <person name="Hristova K.R."/>
        </authorList>
    </citation>
    <scope>NUCLEOTIDE SEQUENCE [LARGE SCALE GENOMIC DNA]</scope>
    <source>
        <strain evidence="7">ATCC BAA-1232 / LMG 22953 / PM1</strain>
    </source>
</reference>
<dbReference type="Pfam" id="PF00440">
    <property type="entry name" value="TetR_N"/>
    <property type="match status" value="1"/>
</dbReference>
<dbReference type="PANTHER" id="PTHR30055">
    <property type="entry name" value="HTH-TYPE TRANSCRIPTIONAL REGULATOR RUTR"/>
    <property type="match status" value="1"/>
</dbReference>
<dbReference type="InterPro" id="IPR050109">
    <property type="entry name" value="HTH-type_TetR-like_transc_reg"/>
</dbReference>
<dbReference type="InterPro" id="IPR025996">
    <property type="entry name" value="MT1864/Rv1816-like_C"/>
</dbReference>
<feature type="domain" description="HTH tetR-type" evidence="5">
    <location>
        <begin position="35"/>
        <end position="95"/>
    </location>
</feature>
<keyword evidence="1" id="KW-0805">Transcription regulation</keyword>
<evidence type="ECO:0000256" key="1">
    <source>
        <dbReference type="ARBA" id="ARBA00023015"/>
    </source>
</evidence>
<dbReference type="InterPro" id="IPR036271">
    <property type="entry name" value="Tet_transcr_reg_TetR-rel_C_sf"/>
</dbReference>
<dbReference type="SUPFAM" id="SSF48498">
    <property type="entry name" value="Tetracyclin repressor-like, C-terminal domain"/>
    <property type="match status" value="1"/>
</dbReference>
<dbReference type="PROSITE" id="PS50977">
    <property type="entry name" value="HTH_TETR_2"/>
    <property type="match status" value="1"/>
</dbReference>
<dbReference type="Pfam" id="PF13305">
    <property type="entry name" value="TetR_C_33"/>
    <property type="match status" value="1"/>
</dbReference>
<dbReference type="AlphaFoldDB" id="A2SIT1"/>
<dbReference type="Gene3D" id="1.10.10.60">
    <property type="entry name" value="Homeodomain-like"/>
    <property type="match status" value="1"/>
</dbReference>